<proteinExistence type="predicted"/>
<organism evidence="3 4">
    <name type="scientific">Metallumcola ferriviriculae</name>
    <dbReference type="NCBI Taxonomy" id="3039180"/>
    <lineage>
        <taxon>Bacteria</taxon>
        <taxon>Bacillati</taxon>
        <taxon>Bacillota</taxon>
        <taxon>Clostridia</taxon>
        <taxon>Neomoorellales</taxon>
        <taxon>Desulfitibacteraceae</taxon>
        <taxon>Metallumcola</taxon>
    </lineage>
</organism>
<evidence type="ECO:0000313" key="3">
    <source>
        <dbReference type="EMBL" id="WRO21701.1"/>
    </source>
</evidence>
<keyword evidence="4" id="KW-1185">Reference proteome</keyword>
<keyword evidence="1" id="KW-1133">Transmembrane helix</keyword>
<dbReference type="RefSeq" id="WP_366924532.1">
    <property type="nucleotide sequence ID" value="NZ_CP121694.1"/>
</dbReference>
<dbReference type="PANTHER" id="PTHR37423">
    <property type="entry name" value="SOLUBLE LYTIC MUREIN TRANSGLYCOSYLASE-RELATED"/>
    <property type="match status" value="1"/>
</dbReference>
<accession>A0AAU0UKT9</accession>
<evidence type="ECO:0000313" key="4">
    <source>
        <dbReference type="Proteomes" id="UP001329915"/>
    </source>
</evidence>
<dbReference type="InterPro" id="IPR008258">
    <property type="entry name" value="Transglycosylase_SLT_dom_1"/>
</dbReference>
<dbReference type="PANTHER" id="PTHR37423:SF2">
    <property type="entry name" value="MEMBRANE-BOUND LYTIC MUREIN TRANSGLYCOSYLASE C"/>
    <property type="match status" value="1"/>
</dbReference>
<keyword evidence="1" id="KW-0812">Transmembrane</keyword>
<dbReference type="EMBL" id="CP121694">
    <property type="protein sequence ID" value="WRO21701.1"/>
    <property type="molecule type" value="Genomic_DNA"/>
</dbReference>
<feature type="transmembrane region" description="Helical" evidence="1">
    <location>
        <begin position="6"/>
        <end position="26"/>
    </location>
</feature>
<feature type="domain" description="Transglycosylase SLT" evidence="2">
    <location>
        <begin position="46"/>
        <end position="152"/>
    </location>
</feature>
<dbReference type="KEGG" id="dbc:MFMK1_001512"/>
<dbReference type="InterPro" id="IPR023346">
    <property type="entry name" value="Lysozyme-like_dom_sf"/>
</dbReference>
<dbReference type="CDD" id="cd16896">
    <property type="entry name" value="LT_Slt70-like"/>
    <property type="match status" value="1"/>
</dbReference>
<evidence type="ECO:0000259" key="2">
    <source>
        <dbReference type="Pfam" id="PF01464"/>
    </source>
</evidence>
<dbReference type="SUPFAM" id="SSF53955">
    <property type="entry name" value="Lysozyme-like"/>
    <property type="match status" value="1"/>
</dbReference>
<name>A0AAU0UKT9_9FIRM</name>
<keyword evidence="1" id="KW-0472">Membrane</keyword>
<dbReference type="Gene3D" id="1.10.530.10">
    <property type="match status" value="1"/>
</dbReference>
<protein>
    <submittedName>
        <fullName evidence="3">Lytic transglycosylase domain-containing protein</fullName>
    </submittedName>
</protein>
<dbReference type="AlphaFoldDB" id="A0AAU0UKT9"/>
<evidence type="ECO:0000256" key="1">
    <source>
        <dbReference type="SAM" id="Phobius"/>
    </source>
</evidence>
<sequence length="189" mass="22365">MFGLSTWNKFVIIVIVLMLLFSAFLLTGQWKELGKLFYPLPYREDIFRYSRQFDLDPYFIAAVMRVESRYYSKALSKRGARGLMQLMPETARWVAGQMNIEYNDELLYQPDYNIQLGCWYLANLLVEFQGNFAAVLAAYNGGRGRVARWLDEGTWDGRLESTADIPFPETRTFVDRVWRDYQIYRHIYN</sequence>
<gene>
    <name evidence="3" type="ORF">MFMK1_001512</name>
</gene>
<dbReference type="Proteomes" id="UP001329915">
    <property type="component" value="Chromosome"/>
</dbReference>
<dbReference type="Pfam" id="PF01464">
    <property type="entry name" value="SLT"/>
    <property type="match status" value="1"/>
</dbReference>
<reference evidence="3 4" key="1">
    <citation type="submission" date="2023-04" db="EMBL/GenBank/DDBJ databases">
        <authorList>
            <person name="Hsu D."/>
        </authorList>
    </citation>
    <scope>NUCLEOTIDE SEQUENCE [LARGE SCALE GENOMIC DNA]</scope>
    <source>
        <strain evidence="3 4">MK1</strain>
    </source>
</reference>